<feature type="repeat" description="WD" evidence="3">
    <location>
        <begin position="621"/>
        <end position="663"/>
    </location>
</feature>
<dbReference type="PRINTS" id="PR00320">
    <property type="entry name" value="GPROTEINBRPT"/>
</dbReference>
<evidence type="ECO:0000256" key="1">
    <source>
        <dbReference type="ARBA" id="ARBA00022574"/>
    </source>
</evidence>
<dbReference type="SMART" id="SM00320">
    <property type="entry name" value="WD40"/>
    <property type="match status" value="10"/>
</dbReference>
<evidence type="ECO:0000259" key="4">
    <source>
        <dbReference type="Pfam" id="PF12894"/>
    </source>
</evidence>
<gene>
    <name evidence="5" type="ORF">C7M84_001609</name>
</gene>
<name>A0A3R7PWX1_PENVA</name>
<reference evidence="5 6" key="1">
    <citation type="submission" date="2018-04" db="EMBL/GenBank/DDBJ databases">
        <authorList>
            <person name="Zhang X."/>
            <person name="Yuan J."/>
            <person name="Li F."/>
            <person name="Xiang J."/>
        </authorList>
    </citation>
    <scope>NUCLEOTIDE SEQUENCE [LARGE SCALE GENOMIC DNA]</scope>
    <source>
        <tissue evidence="5">Muscle</tissue>
    </source>
</reference>
<dbReference type="Gene3D" id="2.130.10.10">
    <property type="entry name" value="YVTN repeat-like/Quinoprotein amine dehydrogenase"/>
    <property type="match status" value="4"/>
</dbReference>
<dbReference type="Proteomes" id="UP000283509">
    <property type="component" value="Unassembled WGS sequence"/>
</dbReference>
<proteinExistence type="predicted"/>
<comment type="caution">
    <text evidence="5">The sequence shown here is derived from an EMBL/GenBank/DDBJ whole genome shotgun (WGS) entry which is preliminary data.</text>
</comment>
<keyword evidence="6" id="KW-1185">Reference proteome</keyword>
<accession>A0A3R7PWX1</accession>
<dbReference type="PROSITE" id="PS50082">
    <property type="entry name" value="WD_REPEATS_2"/>
    <property type="match status" value="5"/>
</dbReference>
<dbReference type="InterPro" id="IPR024977">
    <property type="entry name" value="Apc4-like_WD40_dom"/>
</dbReference>
<dbReference type="CDD" id="cd00200">
    <property type="entry name" value="WD40"/>
    <property type="match status" value="1"/>
</dbReference>
<reference evidence="5 6" key="2">
    <citation type="submission" date="2019-01" db="EMBL/GenBank/DDBJ databases">
        <title>The decoding of complex shrimp genome reveals the adaptation for benthos swimmer, frequently molting mechanism and breeding impact on genome.</title>
        <authorList>
            <person name="Sun Y."/>
            <person name="Gao Y."/>
            <person name="Yu Y."/>
        </authorList>
    </citation>
    <scope>NUCLEOTIDE SEQUENCE [LARGE SCALE GENOMIC DNA]</scope>
    <source>
        <tissue evidence="5">Muscle</tissue>
    </source>
</reference>
<dbReference type="Pfam" id="PF12894">
    <property type="entry name" value="ANAPC4_WD40"/>
    <property type="match status" value="1"/>
</dbReference>
<dbReference type="PROSITE" id="PS50294">
    <property type="entry name" value="WD_REPEATS_REGION"/>
    <property type="match status" value="4"/>
</dbReference>
<feature type="non-terminal residue" evidence="5">
    <location>
        <position position="1"/>
    </location>
</feature>
<evidence type="ECO:0000313" key="5">
    <source>
        <dbReference type="EMBL" id="ROT79673.1"/>
    </source>
</evidence>
<feature type="repeat" description="WD" evidence="3">
    <location>
        <begin position="578"/>
        <end position="620"/>
    </location>
</feature>
<dbReference type="InterPro" id="IPR001680">
    <property type="entry name" value="WD40_rpt"/>
</dbReference>
<dbReference type="STRING" id="6689.A0A3R7PWX1"/>
<feature type="repeat" description="WD" evidence="3">
    <location>
        <begin position="112"/>
        <end position="154"/>
    </location>
</feature>
<feature type="repeat" description="WD" evidence="3">
    <location>
        <begin position="407"/>
        <end position="449"/>
    </location>
</feature>
<evidence type="ECO:0000256" key="2">
    <source>
        <dbReference type="ARBA" id="ARBA00022737"/>
    </source>
</evidence>
<dbReference type="OrthoDB" id="6334762at2759"/>
<sequence>DNSDAWNIHGNANYLRSAGSHCLLAGGLKTSADPTGGLSSRGLRCSPSLGGTDTVTGGGMLQQLALLAAGAQPWHHNICTAHGRRFAYAATLAIYVYEVEEGSSDWQLFSILANHRKTITCLDWHPTNEDLLASASLDQRVCVWSVSSQSVLCTISICRVPTVVAWCVGHRDLLSFSTQIGPVQLWSYADNSEPYQYFEDYGYSSPIITYRWHPTVPGRLVVGHDDGKITVYREDSGKSRYSAFPEGAEDNEDHSLVTLEWDTCSPDYILVAYRGGSLWLVDINSMMIITKYMMPISASVNTLAWLPDAPGMFVTGDAEKGILRVWTVSKPTPIENIVLKDTGFHVLCTTRALNAAYPSSDKQNQLIERSSERKGIMIPNVCVLTLFKDGGVGLYHLRRKQWIFNREHGHTETIFDCSFKPEDSDLLATGSFDGSIKIWKIDTMEAVDTLPNRDTIIYSLSWAPADLNCIVAGTSGGEVFIWDVGKHKILQDIISHKDKKVFCVAWNHKDSRRIASAGESGYCYVHQVSGTLVHDYRHPGPVYGCDWRDADILATGCEDGKIRIFNVSKNRKEPVSELKAHLKKVFRVKWNPVYEDILCSGSDDSSVRIWSYSKAQCLTILVGHSDNVRGLAWCPEVPYLLISGSWDRTMRVWDARYANCLDVVLDHGADVYGLSIHPIRPFLLASCSRDSTMRLWSLASFVAPLQLKVLAEKSTEEIIDETDQGKSFSTSLHLCGLRAEHLRTALQKTDIAHRSSKRLKFFLDLTNFCFVNSIKGDVRVRNLWDLVYVLKGHTDISMLSPNYTSSIMHHSHLVKCSLAIAAEREMEANRGHGVASRKHSTTECQEALAESYLRCGALQQYCELMTRLHQWDHALALAPAVSVDYWRKLVARHAEQLLNDDNEECVPYLLASRDADKLINFHIGRGHLDKAFSECVALSKTHRTSRKGPPPEVPPRVPAGEMNGIEPVGQRTLECAHLVAEWHLRRGSPIIAACALLAVDDVKGSLSMLLRGHELELVVAVGKLICTDPSANNDSCAFDTDIPAIQGLIATAMRYLTYRAVRLMLWDLAVDLANTLPQGTNRTILLAEVLIAFVGGHEERETLYARAGFPTPVECPEKAIGSILDQVLYLLLSTQPYKGLNKALEFLQDQIVGGNLDRESVWYVLRLVQAIPLTQNAAQWMVRADQKAGLLAISAYLGAIRAAGLEYGSIVLYLLSHASYLLEKHRPTGYAFLAEHIESARIKMEEGDTDWDLNVGENLELWSDFKTSRVSGSHLPRHSDAQTCCITNTIIKGPSYFLENGESVMGLNDALMWAKVHPFSPLGSGCRLNPF</sequence>
<dbReference type="EMBL" id="QCYY01001207">
    <property type="protein sequence ID" value="ROT79673.1"/>
    <property type="molecule type" value="Genomic_DNA"/>
</dbReference>
<dbReference type="InterPro" id="IPR020472">
    <property type="entry name" value="WD40_PAC1"/>
</dbReference>
<feature type="domain" description="Anaphase-promoting complex subunit 4-like WD40" evidence="4">
    <location>
        <begin position="423"/>
        <end position="508"/>
    </location>
</feature>
<dbReference type="Pfam" id="PF00400">
    <property type="entry name" value="WD40"/>
    <property type="match status" value="5"/>
</dbReference>
<dbReference type="InterPro" id="IPR011047">
    <property type="entry name" value="Quinoprotein_ADH-like_sf"/>
</dbReference>
<dbReference type="PANTHER" id="PTHR44464">
    <property type="entry name" value="WD REPEAT-CONTAINING PROTEIN 17"/>
    <property type="match status" value="1"/>
</dbReference>
<dbReference type="InterPro" id="IPR015943">
    <property type="entry name" value="WD40/YVTN_repeat-like_dom_sf"/>
</dbReference>
<dbReference type="SUPFAM" id="SSF50998">
    <property type="entry name" value="Quinoprotein alcohol dehydrogenase-like"/>
    <property type="match status" value="2"/>
</dbReference>
<keyword evidence="1 3" id="KW-0853">WD repeat</keyword>
<feature type="repeat" description="WD" evidence="3">
    <location>
        <begin position="664"/>
        <end position="700"/>
    </location>
</feature>
<dbReference type="PANTHER" id="PTHR44464:SF1">
    <property type="entry name" value="WD REPEAT-CONTAINING PROTEIN 17"/>
    <property type="match status" value="1"/>
</dbReference>
<evidence type="ECO:0000313" key="6">
    <source>
        <dbReference type="Proteomes" id="UP000283509"/>
    </source>
</evidence>
<protein>
    <submittedName>
        <fullName evidence="5">Putative WD repeat-containing protein 17 isoform X2</fullName>
    </submittedName>
</protein>
<keyword evidence="2" id="KW-0677">Repeat</keyword>
<organism evidence="5 6">
    <name type="scientific">Penaeus vannamei</name>
    <name type="common">Whiteleg shrimp</name>
    <name type="synonym">Litopenaeus vannamei</name>
    <dbReference type="NCBI Taxonomy" id="6689"/>
    <lineage>
        <taxon>Eukaryota</taxon>
        <taxon>Metazoa</taxon>
        <taxon>Ecdysozoa</taxon>
        <taxon>Arthropoda</taxon>
        <taxon>Crustacea</taxon>
        <taxon>Multicrustacea</taxon>
        <taxon>Malacostraca</taxon>
        <taxon>Eumalacostraca</taxon>
        <taxon>Eucarida</taxon>
        <taxon>Decapoda</taxon>
        <taxon>Dendrobranchiata</taxon>
        <taxon>Penaeoidea</taxon>
        <taxon>Penaeidae</taxon>
        <taxon>Penaeus</taxon>
    </lineage>
</organism>
<evidence type="ECO:0000256" key="3">
    <source>
        <dbReference type="PROSITE-ProRule" id="PRU00221"/>
    </source>
</evidence>